<gene>
    <name evidence="2" type="ORF">AVDCRST_MAG57-2575</name>
</gene>
<dbReference type="GO" id="GO:0016787">
    <property type="term" value="F:hydrolase activity"/>
    <property type="evidence" value="ECO:0007669"/>
    <property type="project" value="UniProtKB-KW"/>
</dbReference>
<sequence length="141" mass="15406">DRPPRPAAIRRRPAQHLRPGADRAARRAEAHALDVVRLPAGRRARPQRHGAAVRPGGPRRGPRLRRPPGARAAAGRVRPRAHRPRRGRPGAGHGIDRRAEAPLVDDALRARRPGPAGVPPGARPLLRRRRGRRDDQPAPAV</sequence>
<protein>
    <submittedName>
        <fullName evidence="2">NTP pyrophosphohydrolases including oxidative damage repair enzymes</fullName>
    </submittedName>
</protein>
<accession>A0A6J4IUF9</accession>
<dbReference type="AlphaFoldDB" id="A0A6J4IUF9"/>
<organism evidence="2">
    <name type="scientific">uncultured Blastococcus sp</name>
    <dbReference type="NCBI Taxonomy" id="217144"/>
    <lineage>
        <taxon>Bacteria</taxon>
        <taxon>Bacillati</taxon>
        <taxon>Actinomycetota</taxon>
        <taxon>Actinomycetes</taxon>
        <taxon>Geodermatophilales</taxon>
        <taxon>Geodermatophilaceae</taxon>
        <taxon>Blastococcus</taxon>
        <taxon>environmental samples</taxon>
    </lineage>
</organism>
<feature type="compositionally biased region" description="Basic and acidic residues" evidence="1">
    <location>
        <begin position="132"/>
        <end position="141"/>
    </location>
</feature>
<evidence type="ECO:0000313" key="2">
    <source>
        <dbReference type="EMBL" id="CAA9259864.1"/>
    </source>
</evidence>
<name>A0A6J4IUF9_9ACTN</name>
<dbReference type="EMBL" id="CADCTI010000215">
    <property type="protein sequence ID" value="CAA9259864.1"/>
    <property type="molecule type" value="Genomic_DNA"/>
</dbReference>
<feature type="region of interest" description="Disordered" evidence="1">
    <location>
        <begin position="1"/>
        <end position="141"/>
    </location>
</feature>
<proteinExistence type="predicted"/>
<feature type="non-terminal residue" evidence="2">
    <location>
        <position position="1"/>
    </location>
</feature>
<feature type="compositionally biased region" description="Basic residues" evidence="1">
    <location>
        <begin position="77"/>
        <end position="88"/>
    </location>
</feature>
<evidence type="ECO:0000256" key="1">
    <source>
        <dbReference type="SAM" id="MobiDB-lite"/>
    </source>
</evidence>
<keyword evidence="2" id="KW-0378">Hydrolase</keyword>
<feature type="compositionally biased region" description="Basic and acidic residues" evidence="1">
    <location>
        <begin position="19"/>
        <end position="34"/>
    </location>
</feature>
<reference evidence="2" key="1">
    <citation type="submission" date="2020-02" db="EMBL/GenBank/DDBJ databases">
        <authorList>
            <person name="Meier V. D."/>
        </authorList>
    </citation>
    <scope>NUCLEOTIDE SEQUENCE</scope>
    <source>
        <strain evidence="2">AVDCRST_MAG57</strain>
    </source>
</reference>
<feature type="non-terminal residue" evidence="2">
    <location>
        <position position="141"/>
    </location>
</feature>